<feature type="compositionally biased region" description="Low complexity" evidence="6">
    <location>
        <begin position="410"/>
        <end position="420"/>
    </location>
</feature>
<feature type="domain" description="BHLH" evidence="7">
    <location>
        <begin position="291"/>
        <end position="345"/>
    </location>
</feature>
<dbReference type="PANTHER" id="PTHR15741:SF27">
    <property type="entry name" value="TRANSCRIPTION FACTOR AP-4"/>
    <property type="match status" value="1"/>
</dbReference>
<protein>
    <recommendedName>
        <fullName evidence="7">BHLH domain-containing protein</fullName>
    </recommendedName>
</protein>
<feature type="region of interest" description="Disordered" evidence="6">
    <location>
        <begin position="80"/>
        <end position="136"/>
    </location>
</feature>
<keyword evidence="3" id="KW-0238">DNA-binding</keyword>
<evidence type="ECO:0000256" key="5">
    <source>
        <dbReference type="ARBA" id="ARBA00023242"/>
    </source>
</evidence>
<evidence type="ECO:0000259" key="7">
    <source>
        <dbReference type="PROSITE" id="PS50888"/>
    </source>
</evidence>
<dbReference type="InterPro" id="IPR052207">
    <property type="entry name" value="Max-like/E-box_TFs"/>
</dbReference>
<feature type="region of interest" description="Disordered" evidence="6">
    <location>
        <begin position="191"/>
        <end position="298"/>
    </location>
</feature>
<keyword evidence="2" id="KW-0805">Transcription regulation</keyword>
<evidence type="ECO:0000256" key="1">
    <source>
        <dbReference type="ARBA" id="ARBA00004123"/>
    </source>
</evidence>
<name>A0AAD5XRX5_9FUNG</name>
<feature type="compositionally biased region" description="Polar residues" evidence="6">
    <location>
        <begin position="191"/>
        <end position="227"/>
    </location>
</feature>
<evidence type="ECO:0000256" key="2">
    <source>
        <dbReference type="ARBA" id="ARBA00023015"/>
    </source>
</evidence>
<feature type="compositionally biased region" description="Basic and acidic residues" evidence="6">
    <location>
        <begin position="283"/>
        <end position="298"/>
    </location>
</feature>
<dbReference type="Proteomes" id="UP001212152">
    <property type="component" value="Unassembled WGS sequence"/>
</dbReference>
<dbReference type="Gene3D" id="4.10.280.10">
    <property type="entry name" value="Helix-loop-helix DNA-binding domain"/>
    <property type="match status" value="1"/>
</dbReference>
<gene>
    <name evidence="8" type="ORF">HDU87_002832</name>
</gene>
<dbReference type="GO" id="GO:0000978">
    <property type="term" value="F:RNA polymerase II cis-regulatory region sequence-specific DNA binding"/>
    <property type="evidence" value="ECO:0007669"/>
    <property type="project" value="TreeGrafter"/>
</dbReference>
<evidence type="ECO:0000313" key="8">
    <source>
        <dbReference type="EMBL" id="KAJ3179626.1"/>
    </source>
</evidence>
<evidence type="ECO:0000256" key="6">
    <source>
        <dbReference type="SAM" id="MobiDB-lite"/>
    </source>
</evidence>
<evidence type="ECO:0000256" key="4">
    <source>
        <dbReference type="ARBA" id="ARBA00023163"/>
    </source>
</evidence>
<dbReference type="Pfam" id="PF00010">
    <property type="entry name" value="HLH"/>
    <property type="match status" value="1"/>
</dbReference>
<dbReference type="GO" id="GO:0046983">
    <property type="term" value="F:protein dimerization activity"/>
    <property type="evidence" value="ECO:0007669"/>
    <property type="project" value="InterPro"/>
</dbReference>
<keyword evidence="4" id="KW-0804">Transcription</keyword>
<dbReference type="GO" id="GO:0000981">
    <property type="term" value="F:DNA-binding transcription factor activity, RNA polymerase II-specific"/>
    <property type="evidence" value="ECO:0007669"/>
    <property type="project" value="TreeGrafter"/>
</dbReference>
<dbReference type="PANTHER" id="PTHR15741">
    <property type="entry name" value="BASIC HELIX-LOOP-HELIX ZIP TRANSCRIPTION FACTOR"/>
    <property type="match status" value="1"/>
</dbReference>
<feature type="compositionally biased region" description="Polar residues" evidence="6">
    <location>
        <begin position="111"/>
        <end position="120"/>
    </location>
</feature>
<dbReference type="InterPro" id="IPR011598">
    <property type="entry name" value="bHLH_dom"/>
</dbReference>
<organism evidence="8 9">
    <name type="scientific">Geranomyces variabilis</name>
    <dbReference type="NCBI Taxonomy" id="109894"/>
    <lineage>
        <taxon>Eukaryota</taxon>
        <taxon>Fungi</taxon>
        <taxon>Fungi incertae sedis</taxon>
        <taxon>Chytridiomycota</taxon>
        <taxon>Chytridiomycota incertae sedis</taxon>
        <taxon>Chytridiomycetes</taxon>
        <taxon>Spizellomycetales</taxon>
        <taxon>Powellomycetaceae</taxon>
        <taxon>Geranomyces</taxon>
    </lineage>
</organism>
<feature type="compositionally biased region" description="Low complexity" evidence="6">
    <location>
        <begin position="254"/>
        <end position="265"/>
    </location>
</feature>
<dbReference type="AlphaFoldDB" id="A0AAD5XRX5"/>
<feature type="compositionally biased region" description="Basic residues" evidence="6">
    <location>
        <begin position="273"/>
        <end position="282"/>
    </location>
</feature>
<dbReference type="GO" id="GO:0005634">
    <property type="term" value="C:nucleus"/>
    <property type="evidence" value="ECO:0007669"/>
    <property type="project" value="UniProtKB-SubCell"/>
</dbReference>
<comment type="caution">
    <text evidence="8">The sequence shown here is derived from an EMBL/GenBank/DDBJ whole genome shotgun (WGS) entry which is preliminary data.</text>
</comment>
<sequence>MGTASNAFSHLRQPFIPMAMPEELPAPFPMSPSALPGDACDSLLNDSEQKYFSEFLDTFWGPEDTLSAPLEAAALYPEQRTSQGGHDQYGQVAGSGAHHDSVGNQYGGGSSSTEWSQQRGSEGHYEPPPQHRPGFGHEQRTFQIAEQHHENAHPSWHEEHAVAAAAALPLAPAPVPHHPPPQLYIQTSRSLAPVNQQQSSGNSASLPSANHGQPTPQTAMSSRNPLTDDTPASDEQDDSRSVSPTDTPTDESHGAAQSARRGSASTKGSATKPRTKNMKRRNGRELLTEQEKRTNHIVSEQKRRTLIRSGFKALADLVPGANSSGNLGSSKSVILHNAVGFIRHLEYGNRALAEQLERLHKRYEMKMAAAGVRGSGSVPMPQPPPSLPPASSASSPHPTATAHYTHHTHPPQQQLQSQPPIQNPVPATRPRSVSAIPAAAVDQFPHYPPDNLPHQQNQHHHRPLLDQQPPRTSPQLEPRQTPRRLSSPSRA</sequence>
<dbReference type="SMART" id="SM00353">
    <property type="entry name" value="HLH"/>
    <property type="match status" value="1"/>
</dbReference>
<feature type="compositionally biased region" description="Low complexity" evidence="6">
    <location>
        <begin position="389"/>
        <end position="403"/>
    </location>
</feature>
<reference evidence="8" key="1">
    <citation type="submission" date="2020-05" db="EMBL/GenBank/DDBJ databases">
        <title>Phylogenomic resolution of chytrid fungi.</title>
        <authorList>
            <person name="Stajich J.E."/>
            <person name="Amses K."/>
            <person name="Simmons R."/>
            <person name="Seto K."/>
            <person name="Myers J."/>
            <person name="Bonds A."/>
            <person name="Quandt C.A."/>
            <person name="Barry K."/>
            <person name="Liu P."/>
            <person name="Grigoriev I."/>
            <person name="Longcore J.E."/>
            <person name="James T.Y."/>
        </authorList>
    </citation>
    <scope>NUCLEOTIDE SEQUENCE</scope>
    <source>
        <strain evidence="8">JEL0379</strain>
    </source>
</reference>
<evidence type="ECO:0000313" key="9">
    <source>
        <dbReference type="Proteomes" id="UP001212152"/>
    </source>
</evidence>
<dbReference type="PROSITE" id="PS50888">
    <property type="entry name" value="BHLH"/>
    <property type="match status" value="1"/>
</dbReference>
<feature type="region of interest" description="Disordered" evidence="6">
    <location>
        <begin position="373"/>
        <end position="491"/>
    </location>
</feature>
<keyword evidence="9" id="KW-1185">Reference proteome</keyword>
<evidence type="ECO:0000256" key="3">
    <source>
        <dbReference type="ARBA" id="ARBA00023125"/>
    </source>
</evidence>
<dbReference type="SUPFAM" id="SSF47459">
    <property type="entry name" value="HLH, helix-loop-helix DNA-binding domain"/>
    <property type="match status" value="1"/>
</dbReference>
<keyword evidence="5" id="KW-0539">Nucleus</keyword>
<dbReference type="EMBL" id="JADGJQ010000020">
    <property type="protein sequence ID" value="KAJ3179626.1"/>
    <property type="molecule type" value="Genomic_DNA"/>
</dbReference>
<dbReference type="InterPro" id="IPR036638">
    <property type="entry name" value="HLH_DNA-bd_sf"/>
</dbReference>
<comment type="subcellular location">
    <subcellularLocation>
        <location evidence="1">Nucleus</location>
    </subcellularLocation>
</comment>
<accession>A0AAD5XRX5</accession>
<proteinExistence type="predicted"/>